<dbReference type="PANTHER" id="PTHR46268:SF6">
    <property type="entry name" value="UNIVERSAL STRESS PROTEIN UP12"/>
    <property type="match status" value="1"/>
</dbReference>
<comment type="similarity">
    <text evidence="1">Belongs to the universal stress protein A family.</text>
</comment>
<evidence type="ECO:0000313" key="3">
    <source>
        <dbReference type="EMBL" id="SOD51929.1"/>
    </source>
</evidence>
<dbReference type="Pfam" id="PF00582">
    <property type="entry name" value="Usp"/>
    <property type="match status" value="2"/>
</dbReference>
<dbReference type="InterPro" id="IPR006016">
    <property type="entry name" value="UspA"/>
</dbReference>
<dbReference type="InterPro" id="IPR006015">
    <property type="entry name" value="Universal_stress_UspA"/>
</dbReference>
<dbReference type="AlphaFoldDB" id="A0A286CZY6"/>
<evidence type="ECO:0000256" key="1">
    <source>
        <dbReference type="ARBA" id="ARBA00008791"/>
    </source>
</evidence>
<feature type="domain" description="UspA" evidence="2">
    <location>
        <begin position="11"/>
        <end position="163"/>
    </location>
</feature>
<dbReference type="RefSeq" id="WP_176520155.1">
    <property type="nucleotide sequence ID" value="NZ_OCND01000001.1"/>
</dbReference>
<evidence type="ECO:0000259" key="2">
    <source>
        <dbReference type="Pfam" id="PF00582"/>
    </source>
</evidence>
<gene>
    <name evidence="3" type="ORF">SAMN06296416_101946</name>
</gene>
<dbReference type="CDD" id="cd00293">
    <property type="entry name" value="USP-like"/>
    <property type="match status" value="2"/>
</dbReference>
<dbReference type="PANTHER" id="PTHR46268">
    <property type="entry name" value="STRESS RESPONSE PROTEIN NHAX"/>
    <property type="match status" value="1"/>
</dbReference>
<dbReference type="PRINTS" id="PR01438">
    <property type="entry name" value="UNVRSLSTRESS"/>
</dbReference>
<name>A0A286CZY6_9GAMM</name>
<dbReference type="EMBL" id="OCND01000001">
    <property type="protein sequence ID" value="SOD51929.1"/>
    <property type="molecule type" value="Genomic_DNA"/>
</dbReference>
<accession>A0A286CZY6</accession>
<reference evidence="3 4" key="1">
    <citation type="submission" date="2017-09" db="EMBL/GenBank/DDBJ databases">
        <authorList>
            <person name="Ehlers B."/>
            <person name="Leendertz F.H."/>
        </authorList>
    </citation>
    <scope>NUCLEOTIDE SEQUENCE [LARGE SCALE GENOMIC DNA]</scope>
    <source>
        <strain evidence="3 4">CGMCC 1.10978</strain>
    </source>
</reference>
<proteinExistence type="inferred from homology"/>
<feature type="domain" description="UspA" evidence="2">
    <location>
        <begin position="212"/>
        <end position="291"/>
    </location>
</feature>
<dbReference type="Gene3D" id="3.40.50.12370">
    <property type="match status" value="1"/>
</dbReference>
<evidence type="ECO:0000313" key="4">
    <source>
        <dbReference type="Proteomes" id="UP000219374"/>
    </source>
</evidence>
<dbReference type="Proteomes" id="UP000219374">
    <property type="component" value="Unassembled WGS sequence"/>
</dbReference>
<dbReference type="SUPFAM" id="SSF52402">
    <property type="entry name" value="Adenine nucleotide alpha hydrolases-like"/>
    <property type="match status" value="2"/>
</dbReference>
<protein>
    <submittedName>
        <fullName evidence="3">Nucleotide-binding universal stress protein, UspA family</fullName>
    </submittedName>
</protein>
<sequence length="291" mass="31518">MNTPLIHTEGRVLAAVDASPYAPSVAEHAGWAASRLSAGLELLHAIDRVSEAATRDLSGSLSLGTQEALLAELSVLDERRAKLAQEHGRTLLEGLRERITATHGVRAEVRQRHGSVLESLLDSEAEVRLFVVGKRGEHADFAKGHLGSNLERVVRAVHRPVLVASRAFKPIRRFMVAFDGSATTRKCVEMVCASPLLKGLACELLMVGENDAAHQGHLQWAQARLQEAGFEPAARIVAGAADTVIPQQVEEYAIDLLVMGAYGHSRIRTMIVGSTTTQVLRTCQIPVLLLR</sequence>
<keyword evidence="4" id="KW-1185">Reference proteome</keyword>
<organism evidence="3 4">
    <name type="scientific">Pseudoxanthomonas wuyuanensis</name>
    <dbReference type="NCBI Taxonomy" id="1073196"/>
    <lineage>
        <taxon>Bacteria</taxon>
        <taxon>Pseudomonadati</taxon>
        <taxon>Pseudomonadota</taxon>
        <taxon>Gammaproteobacteria</taxon>
        <taxon>Lysobacterales</taxon>
        <taxon>Lysobacteraceae</taxon>
        <taxon>Pseudoxanthomonas</taxon>
    </lineage>
</organism>